<dbReference type="RefSeq" id="WP_002990143.1">
    <property type="nucleotide sequence ID" value="NZ_CP068108.1"/>
</dbReference>
<organism evidence="1 2">
    <name type="scientific">Myroides odoratus</name>
    <name type="common">Flavobacterium odoratum</name>
    <dbReference type="NCBI Taxonomy" id="256"/>
    <lineage>
        <taxon>Bacteria</taxon>
        <taxon>Pseudomonadati</taxon>
        <taxon>Bacteroidota</taxon>
        <taxon>Flavobacteriia</taxon>
        <taxon>Flavobacteriales</taxon>
        <taxon>Flavobacteriaceae</taxon>
        <taxon>Myroides</taxon>
    </lineage>
</organism>
<dbReference type="AlphaFoldDB" id="A0A9Q6ZDC3"/>
<dbReference type="InterPro" id="IPR035944">
    <property type="entry name" value="YfbM-like_sf"/>
</dbReference>
<accession>A0A9Q6ZDC3</accession>
<dbReference type="OrthoDB" id="289289at2"/>
<proteinExistence type="predicted"/>
<reference evidence="1 2" key="1">
    <citation type="submission" date="2021-01" db="EMBL/GenBank/DDBJ databases">
        <title>FDA dAtabase for Regulatory Grade micrObial Sequences (FDA-ARGOS): Supporting development and validation of Infectious Disease Dx tests.</title>
        <authorList>
            <person name="Sproer C."/>
            <person name="Gronow S."/>
            <person name="Severitt S."/>
            <person name="Schroder I."/>
            <person name="Tallon L."/>
            <person name="Sadzewicz L."/>
            <person name="Zhao X."/>
            <person name="Boylan J."/>
            <person name="Ott S."/>
            <person name="Bowen H."/>
            <person name="Vavikolanu K."/>
            <person name="Mehta A."/>
            <person name="Aluvathingal J."/>
            <person name="Nadendla S."/>
            <person name="Lowell S."/>
            <person name="Myers T."/>
            <person name="Yan Y."/>
            <person name="Sichtig H."/>
        </authorList>
    </citation>
    <scope>NUCLEOTIDE SEQUENCE [LARGE SCALE GENOMIC DNA]</scope>
    <source>
        <strain evidence="1 2">FDAARGOS_1131</strain>
    </source>
</reference>
<dbReference type="Proteomes" id="UP000596202">
    <property type="component" value="Chromosome"/>
</dbReference>
<dbReference type="InterPro" id="IPR015068">
    <property type="entry name" value="DUF1877"/>
</dbReference>
<dbReference type="GeneID" id="93526415"/>
<name>A0A9Q6ZDC3_MYROD</name>
<gene>
    <name evidence="1" type="ORF">I6I88_02055</name>
</gene>
<evidence type="ECO:0000313" key="1">
    <source>
        <dbReference type="EMBL" id="QQU00576.1"/>
    </source>
</evidence>
<protein>
    <submittedName>
        <fullName evidence="1">YfbM family protein</fullName>
    </submittedName>
</protein>
<dbReference type="SUPFAM" id="SSF111069">
    <property type="entry name" value="Hypothetical protein yfbM"/>
    <property type="match status" value="1"/>
</dbReference>
<dbReference type="Pfam" id="PF08974">
    <property type="entry name" value="DUF1877"/>
    <property type="match status" value="1"/>
</dbReference>
<dbReference type="Gene3D" id="3.40.1760.10">
    <property type="entry name" value="YfbM-like super family"/>
    <property type="match status" value="1"/>
</dbReference>
<evidence type="ECO:0000313" key="2">
    <source>
        <dbReference type="Proteomes" id="UP000596202"/>
    </source>
</evidence>
<dbReference type="EMBL" id="CP068108">
    <property type="protein sequence ID" value="QQU00576.1"/>
    <property type="molecule type" value="Genomic_DNA"/>
</dbReference>
<sequence length="169" mass="19820">MSMIGNLLRVTEVELTSYLQDSSLFETRIYSDFDENNIDEAYVDLDKTWNVLAFLLGGKHKEYEDQKMAHLVFGRHTLDEDQDVGYGPARYLTVAEVQELNQALNQITDEEMRKRFSPEECEANDIYPSFWLEEDANDLWDYISDHLQLLRKAYQTAADRKEAMITYLN</sequence>